<evidence type="ECO:0000313" key="2">
    <source>
        <dbReference type="EMBL" id="KIR66357.1"/>
    </source>
</evidence>
<protein>
    <submittedName>
        <fullName evidence="2">Uncharacterized protein</fullName>
    </submittedName>
</protein>
<keyword evidence="3" id="KW-1185">Reference proteome</keyword>
<organism evidence="2 3">
    <name type="scientific">Micromonospora haikouensis</name>
    <dbReference type="NCBI Taxonomy" id="686309"/>
    <lineage>
        <taxon>Bacteria</taxon>
        <taxon>Bacillati</taxon>
        <taxon>Actinomycetota</taxon>
        <taxon>Actinomycetes</taxon>
        <taxon>Micromonosporales</taxon>
        <taxon>Micromonosporaceae</taxon>
        <taxon>Micromonospora</taxon>
    </lineage>
</organism>
<dbReference type="GeneID" id="301305337"/>
<dbReference type="Proteomes" id="UP000032254">
    <property type="component" value="Unassembled WGS sequence"/>
</dbReference>
<dbReference type="RefSeq" id="WP_043963249.1">
    <property type="nucleotide sequence ID" value="NZ_JXSX01000001.1"/>
</dbReference>
<evidence type="ECO:0000256" key="1">
    <source>
        <dbReference type="SAM" id="MobiDB-lite"/>
    </source>
</evidence>
<feature type="compositionally biased region" description="Low complexity" evidence="1">
    <location>
        <begin position="44"/>
        <end position="67"/>
    </location>
</feature>
<proteinExistence type="predicted"/>
<feature type="region of interest" description="Disordered" evidence="1">
    <location>
        <begin position="33"/>
        <end position="67"/>
    </location>
</feature>
<dbReference type="AlphaFoldDB" id="A0A0D0V647"/>
<dbReference type="OrthoDB" id="3391911at2"/>
<comment type="caution">
    <text evidence="2">The sequence shown here is derived from an EMBL/GenBank/DDBJ whole genome shotgun (WGS) entry which is preliminary data.</text>
</comment>
<dbReference type="EMBL" id="JXSX01000001">
    <property type="protein sequence ID" value="KIR66357.1"/>
    <property type="molecule type" value="Genomic_DNA"/>
</dbReference>
<name>A0A0D0V647_9ACTN</name>
<accession>A0A0D0V647</accession>
<dbReference type="PATRIC" id="fig|47853.6.peg.3087"/>
<reference evidence="2 3" key="1">
    <citation type="submission" date="2015-01" db="EMBL/GenBank/DDBJ databases">
        <title>Sequencing and annotation of Micromonospora carbonacea strain JXNU-1 genome.</title>
        <authorList>
            <person name="Long Z."/>
            <person name="Huang Y."/>
            <person name="Jiang Y."/>
        </authorList>
    </citation>
    <scope>NUCLEOTIDE SEQUENCE [LARGE SCALE GENOMIC DNA]</scope>
    <source>
        <strain evidence="2 3">JXNU-1</strain>
    </source>
</reference>
<evidence type="ECO:0000313" key="3">
    <source>
        <dbReference type="Proteomes" id="UP000032254"/>
    </source>
</evidence>
<gene>
    <name evidence="2" type="ORF">TK50_14620</name>
</gene>
<sequence>MSAGRRLLRVVAIGVLPAVLAFAAVYALRSGNDGGGDRVEPGRTTATGGAPPDRAGAGRRPAASAGPAGAVELAATLSGTAYSTELTFEVPEARARVSPPEWVHDCGRFAAWARDNGGVPVGPEPVHTLTLRARRSVDVQVATVRAVPVARVDRPREQGPWVELACRDGVASPAASPPGRWRGGEMPHPLAAGQTLEVPVELDGLDESGGPVDPFPSGVSDYRLRVELEVDGVPRTYDLRDGDRDFRCCGRITYMGYQAARYEWTLSPARALRYCAELRYTGEPPPRTCTPRAPA</sequence>